<proteinExistence type="predicted"/>
<keyword evidence="2" id="KW-1185">Reference proteome</keyword>
<comment type="caution">
    <text evidence="1">The sequence shown here is derived from an EMBL/GenBank/DDBJ whole genome shotgun (WGS) entry which is preliminary data.</text>
</comment>
<dbReference type="OrthoDB" id="9776303at2"/>
<reference evidence="1 2" key="1">
    <citation type="submission" date="2018-05" db="EMBL/GenBank/DDBJ databases">
        <title>The Hungate 1000. A catalogue of reference genomes from the rumen microbiome.</title>
        <authorList>
            <person name="Kelly W."/>
        </authorList>
    </citation>
    <scope>NUCLEOTIDE SEQUENCE [LARGE SCALE GENOMIC DNA]</scope>
    <source>
        <strain evidence="1 2">NLAE-zl-C242</strain>
    </source>
</reference>
<evidence type="ECO:0000313" key="1">
    <source>
        <dbReference type="EMBL" id="PWJ29551.1"/>
    </source>
</evidence>
<accession>A0A2Y9BGP0</accession>
<dbReference type="Proteomes" id="UP000245845">
    <property type="component" value="Unassembled WGS sequence"/>
</dbReference>
<evidence type="ECO:0000313" key="2">
    <source>
        <dbReference type="Proteomes" id="UP000245845"/>
    </source>
</evidence>
<dbReference type="InterPro" id="IPR011989">
    <property type="entry name" value="ARM-like"/>
</dbReference>
<dbReference type="InterPro" id="IPR016024">
    <property type="entry name" value="ARM-type_fold"/>
</dbReference>
<dbReference type="RefSeq" id="WP_109731390.1">
    <property type="nucleotide sequence ID" value="NZ_BAAACK010000026.1"/>
</dbReference>
<dbReference type="EMBL" id="QGDL01000006">
    <property type="protein sequence ID" value="PWJ29551.1"/>
    <property type="molecule type" value="Genomic_DNA"/>
</dbReference>
<dbReference type="Gene3D" id="1.25.10.10">
    <property type="entry name" value="Leucine-rich Repeat Variant"/>
    <property type="match status" value="1"/>
</dbReference>
<protein>
    <submittedName>
        <fullName evidence="1">HEAT repeat protein</fullName>
    </submittedName>
</protein>
<dbReference type="AlphaFoldDB" id="A0A2Y9BGP0"/>
<name>A0A2Y9BGP0_9FIRM</name>
<gene>
    <name evidence="1" type="ORF">A8806_106290</name>
</gene>
<dbReference type="SUPFAM" id="SSF48371">
    <property type="entry name" value="ARM repeat"/>
    <property type="match status" value="1"/>
</dbReference>
<organism evidence="1 2">
    <name type="scientific">Faecalicatena orotica</name>
    <dbReference type="NCBI Taxonomy" id="1544"/>
    <lineage>
        <taxon>Bacteria</taxon>
        <taxon>Bacillati</taxon>
        <taxon>Bacillota</taxon>
        <taxon>Clostridia</taxon>
        <taxon>Lachnospirales</taxon>
        <taxon>Lachnospiraceae</taxon>
        <taxon>Faecalicatena</taxon>
    </lineage>
</organism>
<sequence>MFLHKKTDFYSSNLNAYIALASEGALHNLPLIFCVLAENSDNHKVAAANFLCEFLNKLSFDDIYRIDKQMRQTTSMEWSINWKELNVESFVTKHMSEDEKRAVFVFASFHPNGYIREQAIYALGKYKDALPFILLRCNDWVCQVRQAAFNVFTQILAYSSEEEIVHALPLMEKLRRSTRYGYDTILPVVVNLFRINGQLIKRGLNSTDFRARKFCISIINHLDKIDNDYLMDYIFHEKDPFLRKTVFQKLLKTNADSTEILELSKCFLKDKYPPNRILALQYLIDNHSNDLFDIAKHMLMDKNAQVRAFSRNLISLSDTKVDIRQIYLNHLYVNTSISIYGLGEVGSAEDCELIEKYLADDRVSVVRAAMTALMRLNTEKYLANITDMLAADKSGIVKTAAILLKKNREYDFEKVSEILNNSSNENTKIKCATLLFLSGKWQSLIYTLMLLGSGCEKLENLCQTQISRWIFTYNRSYAVLSKNDKQTIIELLQEKAKYLKPETKKQIMFLAK</sequence>